<gene>
    <name evidence="1" type="ORF">SAMN04490244_104308</name>
</gene>
<dbReference type="Proteomes" id="UP000198885">
    <property type="component" value="Unassembled WGS sequence"/>
</dbReference>
<evidence type="ECO:0000313" key="2">
    <source>
        <dbReference type="Proteomes" id="UP000198885"/>
    </source>
</evidence>
<protein>
    <submittedName>
        <fullName evidence="1">Uncharacterized protein</fullName>
    </submittedName>
</protein>
<dbReference type="AlphaFoldDB" id="A0A1H9TPR0"/>
<keyword evidence="2" id="KW-1185">Reference proteome</keyword>
<dbReference type="EMBL" id="FOGU01000004">
    <property type="protein sequence ID" value="SER99176.1"/>
    <property type="molecule type" value="Genomic_DNA"/>
</dbReference>
<reference evidence="1 2" key="1">
    <citation type="submission" date="2016-10" db="EMBL/GenBank/DDBJ databases">
        <authorList>
            <person name="de Groot N.N."/>
        </authorList>
    </citation>
    <scope>NUCLEOTIDE SEQUENCE [LARGE SCALE GENOMIC DNA]</scope>
    <source>
        <strain evidence="1 2">DSM 23042</strain>
    </source>
</reference>
<name>A0A1H9TPR0_9RHOB</name>
<evidence type="ECO:0000313" key="1">
    <source>
        <dbReference type="EMBL" id="SER99176.1"/>
    </source>
</evidence>
<accession>A0A1H9TPR0</accession>
<sequence>MLNTNTLDTAEARLGAAYAAEQHLRRHGASLCDLLDALDDPSGFAALCDLHGAFGQPIPDADAVEGALQDIQRVLADQTPSSLDRIGHERGLPASDMTRWHDARVSEFLVRFRHADRSRGTLCPSGGAQAPPERLSRSVRDGAGHLRRNALARRKVWPVWCPRLRRSALHPCRSGNGRCHCHDRAKAPGAAVRGGASGVPRARLHDRRYARRYLRSPAL</sequence>
<organism evidence="1 2">
    <name type="scientific">Tranquillimonas rosea</name>
    <dbReference type="NCBI Taxonomy" id="641238"/>
    <lineage>
        <taxon>Bacteria</taxon>
        <taxon>Pseudomonadati</taxon>
        <taxon>Pseudomonadota</taxon>
        <taxon>Alphaproteobacteria</taxon>
        <taxon>Rhodobacterales</taxon>
        <taxon>Roseobacteraceae</taxon>
        <taxon>Tranquillimonas</taxon>
    </lineage>
</organism>
<proteinExistence type="predicted"/>